<dbReference type="InterPro" id="IPR002347">
    <property type="entry name" value="SDR_fam"/>
</dbReference>
<evidence type="ECO:0000256" key="2">
    <source>
        <dbReference type="ARBA" id="ARBA00022857"/>
    </source>
</evidence>
<dbReference type="SUPFAM" id="SSF51735">
    <property type="entry name" value="NAD(P)-binding Rossmann-fold domains"/>
    <property type="match status" value="1"/>
</dbReference>
<evidence type="ECO:0000313" key="5">
    <source>
        <dbReference type="Proteomes" id="UP001287356"/>
    </source>
</evidence>
<dbReference type="Gene3D" id="3.40.50.720">
    <property type="entry name" value="NAD(P)-binding Rossmann-like Domain"/>
    <property type="match status" value="1"/>
</dbReference>
<comment type="similarity">
    <text evidence="1">Belongs to the short-chain dehydrogenases/reductases (SDR) family.</text>
</comment>
<evidence type="ECO:0000256" key="3">
    <source>
        <dbReference type="ARBA" id="ARBA00023002"/>
    </source>
</evidence>
<evidence type="ECO:0000313" key="4">
    <source>
        <dbReference type="EMBL" id="KAK3369706.1"/>
    </source>
</evidence>
<dbReference type="Pfam" id="PF00106">
    <property type="entry name" value="adh_short"/>
    <property type="match status" value="1"/>
</dbReference>
<keyword evidence="5" id="KW-1185">Reference proteome</keyword>
<proteinExistence type="inferred from homology"/>
<gene>
    <name evidence="4" type="ORF">B0T24DRAFT_669084</name>
</gene>
<reference evidence="4" key="2">
    <citation type="submission" date="2023-06" db="EMBL/GenBank/DDBJ databases">
        <authorList>
            <consortium name="Lawrence Berkeley National Laboratory"/>
            <person name="Haridas S."/>
            <person name="Hensen N."/>
            <person name="Bonometti L."/>
            <person name="Westerberg I."/>
            <person name="Brannstrom I.O."/>
            <person name="Guillou S."/>
            <person name="Cros-Aarteil S."/>
            <person name="Calhoun S."/>
            <person name="Kuo A."/>
            <person name="Mondo S."/>
            <person name="Pangilinan J."/>
            <person name="Riley R."/>
            <person name="Labutti K."/>
            <person name="Andreopoulos B."/>
            <person name="Lipzen A."/>
            <person name="Chen C."/>
            <person name="Yanf M."/>
            <person name="Daum C."/>
            <person name="Ng V."/>
            <person name="Clum A."/>
            <person name="Steindorff A."/>
            <person name="Ohm R."/>
            <person name="Martin F."/>
            <person name="Silar P."/>
            <person name="Natvig D."/>
            <person name="Lalanne C."/>
            <person name="Gautier V."/>
            <person name="Ament-Velasquez S.L."/>
            <person name="Kruys A."/>
            <person name="Hutchinson M.I."/>
            <person name="Powell A.J."/>
            <person name="Barry K."/>
            <person name="Miller A.N."/>
            <person name="Grigoriev I.V."/>
            <person name="Debuchy R."/>
            <person name="Gladieux P."/>
            <person name="Thoren M.H."/>
            <person name="Johannesson H."/>
        </authorList>
    </citation>
    <scope>NUCLEOTIDE SEQUENCE</scope>
    <source>
        <strain evidence="4">CBS 958.72</strain>
    </source>
</reference>
<keyword evidence="2" id="KW-0521">NADP</keyword>
<dbReference type="PANTHER" id="PTHR24320:SF236">
    <property type="entry name" value="SHORT-CHAIN DEHYDROGENASE-RELATED"/>
    <property type="match status" value="1"/>
</dbReference>
<organism evidence="4 5">
    <name type="scientific">Lasiosphaeria ovina</name>
    <dbReference type="NCBI Taxonomy" id="92902"/>
    <lineage>
        <taxon>Eukaryota</taxon>
        <taxon>Fungi</taxon>
        <taxon>Dikarya</taxon>
        <taxon>Ascomycota</taxon>
        <taxon>Pezizomycotina</taxon>
        <taxon>Sordariomycetes</taxon>
        <taxon>Sordariomycetidae</taxon>
        <taxon>Sordariales</taxon>
        <taxon>Lasiosphaeriaceae</taxon>
        <taxon>Lasiosphaeria</taxon>
    </lineage>
</organism>
<dbReference type="InterPro" id="IPR036291">
    <property type="entry name" value="NAD(P)-bd_dom_sf"/>
</dbReference>
<evidence type="ECO:0000256" key="1">
    <source>
        <dbReference type="ARBA" id="ARBA00006484"/>
    </source>
</evidence>
<accession>A0AAE0K5C9</accession>
<dbReference type="PANTHER" id="PTHR24320">
    <property type="entry name" value="RETINOL DEHYDROGENASE"/>
    <property type="match status" value="1"/>
</dbReference>
<dbReference type="EMBL" id="JAULSN010000006">
    <property type="protein sequence ID" value="KAK3369706.1"/>
    <property type="molecule type" value="Genomic_DNA"/>
</dbReference>
<dbReference type="GO" id="GO:0016491">
    <property type="term" value="F:oxidoreductase activity"/>
    <property type="evidence" value="ECO:0007669"/>
    <property type="project" value="UniProtKB-KW"/>
</dbReference>
<keyword evidence="3" id="KW-0560">Oxidoreductase</keyword>
<dbReference type="InterPro" id="IPR020904">
    <property type="entry name" value="Sc_DH/Rdtase_CS"/>
</dbReference>
<sequence length="334" mass="36169">MPTLSSTWSHFFPPNPAFTERDLPDLQGKVYIVTGANTGIGKEVARFLYTKNAKVYVGARSEEKARKAIDDIQKAAPESTGSLIFLYIDQADLTTVKAAAQTFLAQEQTLHCLFNNAGVKVGDTRPPPTTVQGYELSIGVNCVAAFLFTKLLTPVLAATAASQPANTVRVVWLSSFAMEIHAQKAIGISTDNLDFHQPASADYRYSISKAGVWALGVEYARRHEADGIVSVPINPGNGKSELFRNSSAIIKLVAALLGTSPVKCAYTELYAAFSSDVAIGKADWSLSWVAPWGRVYPLREDLTRATVPEAEGGTGGTAKFWEWNEEQAKAYLAE</sequence>
<protein>
    <recommendedName>
        <fullName evidence="6">Short-chain dehydrogenase</fullName>
    </recommendedName>
</protein>
<dbReference type="PROSITE" id="PS00061">
    <property type="entry name" value="ADH_SHORT"/>
    <property type="match status" value="1"/>
</dbReference>
<dbReference type="AlphaFoldDB" id="A0AAE0K5C9"/>
<dbReference type="Proteomes" id="UP001287356">
    <property type="component" value="Unassembled WGS sequence"/>
</dbReference>
<comment type="caution">
    <text evidence="4">The sequence shown here is derived from an EMBL/GenBank/DDBJ whole genome shotgun (WGS) entry which is preliminary data.</text>
</comment>
<dbReference type="PRINTS" id="PR00081">
    <property type="entry name" value="GDHRDH"/>
</dbReference>
<name>A0AAE0K5C9_9PEZI</name>
<reference evidence="4" key="1">
    <citation type="journal article" date="2023" name="Mol. Phylogenet. Evol.">
        <title>Genome-scale phylogeny and comparative genomics of the fungal order Sordariales.</title>
        <authorList>
            <person name="Hensen N."/>
            <person name="Bonometti L."/>
            <person name="Westerberg I."/>
            <person name="Brannstrom I.O."/>
            <person name="Guillou S."/>
            <person name="Cros-Aarteil S."/>
            <person name="Calhoun S."/>
            <person name="Haridas S."/>
            <person name="Kuo A."/>
            <person name="Mondo S."/>
            <person name="Pangilinan J."/>
            <person name="Riley R."/>
            <person name="LaButti K."/>
            <person name="Andreopoulos B."/>
            <person name="Lipzen A."/>
            <person name="Chen C."/>
            <person name="Yan M."/>
            <person name="Daum C."/>
            <person name="Ng V."/>
            <person name="Clum A."/>
            <person name="Steindorff A."/>
            <person name="Ohm R.A."/>
            <person name="Martin F."/>
            <person name="Silar P."/>
            <person name="Natvig D.O."/>
            <person name="Lalanne C."/>
            <person name="Gautier V."/>
            <person name="Ament-Velasquez S.L."/>
            <person name="Kruys A."/>
            <person name="Hutchinson M.I."/>
            <person name="Powell A.J."/>
            <person name="Barry K."/>
            <person name="Miller A.N."/>
            <person name="Grigoriev I.V."/>
            <person name="Debuchy R."/>
            <person name="Gladieux P."/>
            <person name="Hiltunen Thoren M."/>
            <person name="Johannesson H."/>
        </authorList>
    </citation>
    <scope>NUCLEOTIDE SEQUENCE</scope>
    <source>
        <strain evidence="4">CBS 958.72</strain>
    </source>
</reference>
<evidence type="ECO:0008006" key="6">
    <source>
        <dbReference type="Google" id="ProtNLM"/>
    </source>
</evidence>